<reference evidence="3" key="1">
    <citation type="journal article" date="2021" name="Curr. Microbiol.">
        <title>Complete genome of nocamycin-producing strain Saccharothrix syringae NRRL B-16468 reveals the biosynthetic potential for secondary metabolites.</title>
        <authorList>
            <person name="Mo X."/>
            <person name="Yang S."/>
        </authorList>
    </citation>
    <scope>NUCLEOTIDE SEQUENCE [LARGE SCALE GENOMIC DNA]</scope>
    <source>
        <strain evidence="3">ATCC 51364 / DSM 43886 / JCM 6844 / KCTC 9398 / NBRC 14523 / NRRL B-16468 / INA 2240</strain>
    </source>
</reference>
<dbReference type="KEGG" id="ssyi:EKG83_40935"/>
<dbReference type="EMBL" id="CP034550">
    <property type="protein sequence ID" value="QFZ22958.1"/>
    <property type="molecule type" value="Genomic_DNA"/>
</dbReference>
<proteinExistence type="predicted"/>
<sequence length="127" mass="13846">MTVASLRWTTLDGDRRQRGSIGARFTGGDREPGQSTAPGRSGWSARRRRASRAASDVHPTPSAPGNPVQLPRTDLVRHLQSPAAHLQVVEAELDRCRAELNRDAVPPSATGRWAVTAWVGLLPRSHR</sequence>
<evidence type="ECO:0000313" key="2">
    <source>
        <dbReference type="EMBL" id="QFZ22958.1"/>
    </source>
</evidence>
<accession>A0A5Q0H9P1</accession>
<gene>
    <name evidence="2" type="ORF">EKG83_40935</name>
</gene>
<keyword evidence="3" id="KW-1185">Reference proteome</keyword>
<evidence type="ECO:0000256" key="1">
    <source>
        <dbReference type="SAM" id="MobiDB-lite"/>
    </source>
</evidence>
<name>A0A5Q0H9P1_SACSY</name>
<dbReference type="Proteomes" id="UP000325787">
    <property type="component" value="Chromosome"/>
</dbReference>
<feature type="region of interest" description="Disordered" evidence="1">
    <location>
        <begin position="1"/>
        <end position="70"/>
    </location>
</feature>
<protein>
    <submittedName>
        <fullName evidence="2">Uncharacterized protein</fullName>
    </submittedName>
</protein>
<evidence type="ECO:0000313" key="3">
    <source>
        <dbReference type="Proteomes" id="UP000325787"/>
    </source>
</evidence>
<organism evidence="2 3">
    <name type="scientific">Saccharothrix syringae</name>
    <name type="common">Nocardiopsis syringae</name>
    <dbReference type="NCBI Taxonomy" id="103733"/>
    <lineage>
        <taxon>Bacteria</taxon>
        <taxon>Bacillati</taxon>
        <taxon>Actinomycetota</taxon>
        <taxon>Actinomycetes</taxon>
        <taxon>Pseudonocardiales</taxon>
        <taxon>Pseudonocardiaceae</taxon>
        <taxon>Saccharothrix</taxon>
    </lineage>
</organism>
<dbReference type="RefSeq" id="WP_153278751.1">
    <property type="nucleotide sequence ID" value="NZ_CP034550.1"/>
</dbReference>
<dbReference type="AlphaFoldDB" id="A0A5Q0H9P1"/>